<organism evidence="10 11">
    <name type="scientific">Aspergillus steynii IBT 23096</name>
    <dbReference type="NCBI Taxonomy" id="1392250"/>
    <lineage>
        <taxon>Eukaryota</taxon>
        <taxon>Fungi</taxon>
        <taxon>Dikarya</taxon>
        <taxon>Ascomycota</taxon>
        <taxon>Pezizomycotina</taxon>
        <taxon>Eurotiomycetes</taxon>
        <taxon>Eurotiomycetidae</taxon>
        <taxon>Eurotiales</taxon>
        <taxon>Aspergillaceae</taxon>
        <taxon>Aspergillus</taxon>
        <taxon>Aspergillus subgen. Circumdati</taxon>
    </lineage>
</organism>
<dbReference type="SUPFAM" id="SSF47571">
    <property type="entry name" value="Cloroperoxidase"/>
    <property type="match status" value="1"/>
</dbReference>
<evidence type="ECO:0000313" key="10">
    <source>
        <dbReference type="EMBL" id="PLB52076.1"/>
    </source>
</evidence>
<dbReference type="Pfam" id="PF01328">
    <property type="entry name" value="Peroxidase_2"/>
    <property type="match status" value="1"/>
</dbReference>
<evidence type="ECO:0000256" key="3">
    <source>
        <dbReference type="ARBA" id="ARBA00022617"/>
    </source>
</evidence>
<evidence type="ECO:0000259" key="9">
    <source>
        <dbReference type="PROSITE" id="PS51405"/>
    </source>
</evidence>
<protein>
    <submittedName>
        <fullName evidence="10">Cloroperoxidase</fullName>
    </submittedName>
</protein>
<dbReference type="GO" id="GO:0046872">
    <property type="term" value="F:metal ion binding"/>
    <property type="evidence" value="ECO:0007669"/>
    <property type="project" value="UniProtKB-KW"/>
</dbReference>
<keyword evidence="4" id="KW-0479">Metal-binding</keyword>
<gene>
    <name evidence="10" type="ORF">P170DRAFT_422988</name>
</gene>
<comment type="cofactor">
    <cofactor evidence="1">
        <name>heme b</name>
        <dbReference type="ChEBI" id="CHEBI:60344"/>
    </cofactor>
</comment>
<evidence type="ECO:0000313" key="11">
    <source>
        <dbReference type="Proteomes" id="UP000234275"/>
    </source>
</evidence>
<dbReference type="VEuPathDB" id="FungiDB:P170DRAFT_422988"/>
<keyword evidence="11" id="KW-1185">Reference proteome</keyword>
<dbReference type="RefSeq" id="XP_024707378.1">
    <property type="nucleotide sequence ID" value="XM_024847477.1"/>
</dbReference>
<accession>A0A2I2GGR7</accession>
<evidence type="ECO:0000256" key="1">
    <source>
        <dbReference type="ARBA" id="ARBA00001970"/>
    </source>
</evidence>
<keyword evidence="5" id="KW-0560">Oxidoreductase</keyword>
<dbReference type="OrthoDB" id="407298at2759"/>
<evidence type="ECO:0000256" key="5">
    <source>
        <dbReference type="ARBA" id="ARBA00023002"/>
    </source>
</evidence>
<feature type="region of interest" description="Disordered" evidence="8">
    <location>
        <begin position="76"/>
        <end position="100"/>
    </location>
</feature>
<proteinExistence type="inferred from homology"/>
<dbReference type="GeneID" id="36555176"/>
<reference evidence="10 11" key="1">
    <citation type="submission" date="2016-12" db="EMBL/GenBank/DDBJ databases">
        <title>The genomes of Aspergillus section Nigri reveals drivers in fungal speciation.</title>
        <authorList>
            <consortium name="DOE Joint Genome Institute"/>
            <person name="Vesth T.C."/>
            <person name="Nybo J."/>
            <person name="Theobald S."/>
            <person name="Brandl J."/>
            <person name="Frisvad J.C."/>
            <person name="Nielsen K.F."/>
            <person name="Lyhne E.K."/>
            <person name="Kogle M.E."/>
            <person name="Kuo A."/>
            <person name="Riley R."/>
            <person name="Clum A."/>
            <person name="Nolan M."/>
            <person name="Lipzen A."/>
            <person name="Salamov A."/>
            <person name="Henrissat B."/>
            <person name="Wiebenga A."/>
            <person name="De Vries R.P."/>
            <person name="Grigoriev I.V."/>
            <person name="Mortensen U.H."/>
            <person name="Andersen M.R."/>
            <person name="Baker S.E."/>
        </authorList>
    </citation>
    <scope>NUCLEOTIDE SEQUENCE [LARGE SCALE GENOMIC DNA]</scope>
    <source>
        <strain evidence="10 11">IBT 23096</strain>
    </source>
</reference>
<comment type="caution">
    <text evidence="10">The sequence shown here is derived from an EMBL/GenBank/DDBJ whole genome shotgun (WGS) entry which is preliminary data.</text>
</comment>
<dbReference type="Proteomes" id="UP000234275">
    <property type="component" value="Unassembled WGS sequence"/>
</dbReference>
<dbReference type="Gene3D" id="1.10.489.10">
    <property type="entry name" value="Chloroperoxidase-like"/>
    <property type="match status" value="1"/>
</dbReference>
<keyword evidence="6" id="KW-0408">Iron</keyword>
<keyword evidence="2 10" id="KW-0575">Peroxidase</keyword>
<evidence type="ECO:0000256" key="2">
    <source>
        <dbReference type="ARBA" id="ARBA00022559"/>
    </source>
</evidence>
<name>A0A2I2GGR7_9EURO</name>
<dbReference type="PANTHER" id="PTHR33577">
    <property type="entry name" value="STERIGMATOCYSTIN BIOSYNTHESIS PEROXIDASE STCC-RELATED"/>
    <property type="match status" value="1"/>
</dbReference>
<dbReference type="EMBL" id="MSFO01000002">
    <property type="protein sequence ID" value="PLB52076.1"/>
    <property type="molecule type" value="Genomic_DNA"/>
</dbReference>
<feature type="region of interest" description="Disordered" evidence="8">
    <location>
        <begin position="1"/>
        <end position="26"/>
    </location>
</feature>
<evidence type="ECO:0000256" key="6">
    <source>
        <dbReference type="ARBA" id="ARBA00023004"/>
    </source>
</evidence>
<sequence length="252" mass="28098">MSLPTTKPSPQKGDYQPANPTDLRAPCPVLNSLANHGLISRSGRNITSTELTTALRDLGLGIDVASLLVRTAFKVHTDDPDNAPPGSSWSGLRDPDQVNSDGTPVLNLDQVGRPHAIEHDVSLTRQDRALGDYMSLNPDLYAQLLSYPEDTSEFRVSDLGRLRKMRYEQQKQANGQLQFEKKEHYIACVEAAAVQMVFGQGVTRKVPRGYIEALFGDERLPYQEGWRPRSWKVFLPEVVVFMVAVSGYAWPF</sequence>
<dbReference type="GO" id="GO:0004601">
    <property type="term" value="F:peroxidase activity"/>
    <property type="evidence" value="ECO:0007669"/>
    <property type="project" value="UniProtKB-KW"/>
</dbReference>
<dbReference type="STRING" id="1392250.A0A2I2GGR7"/>
<keyword evidence="3" id="KW-0349">Heme</keyword>
<evidence type="ECO:0000256" key="4">
    <source>
        <dbReference type="ARBA" id="ARBA00022723"/>
    </source>
</evidence>
<dbReference type="InterPro" id="IPR000028">
    <property type="entry name" value="Chloroperoxidase"/>
</dbReference>
<dbReference type="AlphaFoldDB" id="A0A2I2GGR7"/>
<dbReference type="InterPro" id="IPR036851">
    <property type="entry name" value="Chloroperoxidase-like_sf"/>
</dbReference>
<dbReference type="PANTHER" id="PTHR33577:SF9">
    <property type="entry name" value="PEROXIDASE STCC"/>
    <property type="match status" value="1"/>
</dbReference>
<comment type="similarity">
    <text evidence="7">Belongs to the chloroperoxidase family.</text>
</comment>
<evidence type="ECO:0000256" key="8">
    <source>
        <dbReference type="SAM" id="MobiDB-lite"/>
    </source>
</evidence>
<dbReference type="PROSITE" id="PS51405">
    <property type="entry name" value="HEME_HALOPEROXIDASE"/>
    <property type="match status" value="1"/>
</dbReference>
<evidence type="ECO:0000256" key="7">
    <source>
        <dbReference type="ARBA" id="ARBA00025795"/>
    </source>
</evidence>
<feature type="domain" description="Heme haloperoxidase family profile" evidence="9">
    <location>
        <begin position="11"/>
        <end position="240"/>
    </location>
</feature>